<accession>A0ABR1MW29</accession>
<protein>
    <submittedName>
        <fullName evidence="1">Uncharacterized protein</fullName>
    </submittedName>
</protein>
<dbReference type="EMBL" id="JBBPBF010000058">
    <property type="protein sequence ID" value="KAK7605994.1"/>
    <property type="molecule type" value="Genomic_DNA"/>
</dbReference>
<name>A0ABR1MW29_9PEZI</name>
<sequence length="151" mass="17036">MHYSRPTAPCVDPVLDQRPCRCQHIYLRRLGRRNDLGTEALYARRPTLCLQRCYPSTHGLDDCAISKSQPAPFLFVGTTGGCLTLHRPVLRPCLAHFHDHGPWQAQPATYNYPWATYPSHGSSGPMNEWLRRARLVAGATEMMRNQGVPVP</sequence>
<reference evidence="1 2" key="1">
    <citation type="submission" date="2024-04" db="EMBL/GenBank/DDBJ databases">
        <title>Phyllosticta paracitricarpa is synonymous to the EU quarantine fungus P. citricarpa based on phylogenomic analyses.</title>
        <authorList>
            <consortium name="Lawrence Berkeley National Laboratory"/>
            <person name="Van ingen-buijs V.A."/>
            <person name="Van westerhoven A.C."/>
            <person name="Haridas S."/>
            <person name="Skiadas P."/>
            <person name="Martin F."/>
            <person name="Groenewald J.Z."/>
            <person name="Crous P.W."/>
            <person name="Seidl M.F."/>
        </authorList>
    </citation>
    <scope>NUCLEOTIDE SEQUENCE [LARGE SCALE GENOMIC DNA]</scope>
    <source>
        <strain evidence="1 2">CBS 141358</strain>
    </source>
</reference>
<organism evidence="1 2">
    <name type="scientific">Phyllosticta paracitricarpa</name>
    <dbReference type="NCBI Taxonomy" id="2016321"/>
    <lineage>
        <taxon>Eukaryota</taxon>
        <taxon>Fungi</taxon>
        <taxon>Dikarya</taxon>
        <taxon>Ascomycota</taxon>
        <taxon>Pezizomycotina</taxon>
        <taxon>Dothideomycetes</taxon>
        <taxon>Dothideomycetes incertae sedis</taxon>
        <taxon>Botryosphaeriales</taxon>
        <taxon>Phyllostictaceae</taxon>
        <taxon>Phyllosticta</taxon>
    </lineage>
</organism>
<evidence type="ECO:0000313" key="1">
    <source>
        <dbReference type="EMBL" id="KAK7605994.1"/>
    </source>
</evidence>
<evidence type="ECO:0000313" key="2">
    <source>
        <dbReference type="Proteomes" id="UP001367316"/>
    </source>
</evidence>
<comment type="caution">
    <text evidence="1">The sequence shown here is derived from an EMBL/GenBank/DDBJ whole genome shotgun (WGS) entry which is preliminary data.</text>
</comment>
<gene>
    <name evidence="1" type="ORF">JOL62DRAFT_374545</name>
</gene>
<dbReference type="Proteomes" id="UP001367316">
    <property type="component" value="Unassembled WGS sequence"/>
</dbReference>
<proteinExistence type="predicted"/>
<keyword evidence="2" id="KW-1185">Reference proteome</keyword>